<feature type="transmembrane region" description="Helical" evidence="1">
    <location>
        <begin position="56"/>
        <end position="76"/>
    </location>
</feature>
<dbReference type="AlphaFoldDB" id="A0AAP0M5I7"/>
<reference evidence="2 3" key="1">
    <citation type="submission" date="2024-05" db="EMBL/GenBank/DDBJ databases">
        <title>Haplotype-resolved chromosome-level genome assembly of Huyou (Citrus changshanensis).</title>
        <authorList>
            <person name="Miao C."/>
            <person name="Chen W."/>
            <person name="Wu Y."/>
            <person name="Wang L."/>
            <person name="Zhao S."/>
            <person name="Grierson D."/>
            <person name="Xu C."/>
            <person name="Chen K."/>
        </authorList>
    </citation>
    <scope>NUCLEOTIDE SEQUENCE [LARGE SCALE GENOMIC DNA]</scope>
    <source>
        <strain evidence="2">01-14</strain>
        <tissue evidence="2">Leaf</tissue>
    </source>
</reference>
<organism evidence="2 3">
    <name type="scientific">Citrus x changshan-huyou</name>
    <dbReference type="NCBI Taxonomy" id="2935761"/>
    <lineage>
        <taxon>Eukaryota</taxon>
        <taxon>Viridiplantae</taxon>
        <taxon>Streptophyta</taxon>
        <taxon>Embryophyta</taxon>
        <taxon>Tracheophyta</taxon>
        <taxon>Spermatophyta</taxon>
        <taxon>Magnoliopsida</taxon>
        <taxon>eudicotyledons</taxon>
        <taxon>Gunneridae</taxon>
        <taxon>Pentapetalae</taxon>
        <taxon>rosids</taxon>
        <taxon>malvids</taxon>
        <taxon>Sapindales</taxon>
        <taxon>Rutaceae</taxon>
        <taxon>Aurantioideae</taxon>
        <taxon>Citrus</taxon>
    </lineage>
</organism>
<evidence type="ECO:0000313" key="2">
    <source>
        <dbReference type="EMBL" id="KAK9197683.1"/>
    </source>
</evidence>
<dbReference type="Proteomes" id="UP001428341">
    <property type="component" value="Unassembled WGS sequence"/>
</dbReference>
<sequence>MNSEKFGECPDGCPVVDPVISDASMMDLEIASECKVDCPVVNSEIFGVPGVDLKTLVIVLLLAHWWTLVSLVNVLLDAPRLS</sequence>
<keyword evidence="1" id="KW-0812">Transmembrane</keyword>
<evidence type="ECO:0000313" key="3">
    <source>
        <dbReference type="Proteomes" id="UP001428341"/>
    </source>
</evidence>
<evidence type="ECO:0000256" key="1">
    <source>
        <dbReference type="SAM" id="Phobius"/>
    </source>
</evidence>
<keyword evidence="1" id="KW-1133">Transmembrane helix</keyword>
<accession>A0AAP0M5I7</accession>
<keyword evidence="1" id="KW-0472">Membrane</keyword>
<protein>
    <submittedName>
        <fullName evidence="2">Uncharacterized protein</fullName>
    </submittedName>
</protein>
<name>A0AAP0M5I7_9ROSI</name>
<keyword evidence="3" id="KW-1185">Reference proteome</keyword>
<gene>
    <name evidence="2" type="ORF">WN944_012866</name>
</gene>
<dbReference type="EMBL" id="JBCGBO010000005">
    <property type="protein sequence ID" value="KAK9197683.1"/>
    <property type="molecule type" value="Genomic_DNA"/>
</dbReference>
<proteinExistence type="predicted"/>
<comment type="caution">
    <text evidence="2">The sequence shown here is derived from an EMBL/GenBank/DDBJ whole genome shotgun (WGS) entry which is preliminary data.</text>
</comment>